<feature type="chain" id="PRO_5013027333" evidence="5">
    <location>
        <begin position="19"/>
        <end position="305"/>
    </location>
</feature>
<evidence type="ECO:0000256" key="3">
    <source>
        <dbReference type="ARBA" id="ARBA00023002"/>
    </source>
</evidence>
<comment type="similarity">
    <text evidence="1">Belongs to the short-chain dehydrogenases/reductases (SDR) family.</text>
</comment>
<evidence type="ECO:0000256" key="5">
    <source>
        <dbReference type="SAM" id="SignalP"/>
    </source>
</evidence>
<dbReference type="GO" id="GO:0016020">
    <property type="term" value="C:membrane"/>
    <property type="evidence" value="ECO:0007669"/>
    <property type="project" value="TreeGrafter"/>
</dbReference>
<dbReference type="STRING" id="101127.A0A1X2G6P6"/>
<proteinExistence type="inferred from homology"/>
<dbReference type="SUPFAM" id="SSF51735">
    <property type="entry name" value="NAD(P)-binding Rossmann-fold domains"/>
    <property type="match status" value="1"/>
</dbReference>
<reference evidence="6 7" key="1">
    <citation type="submission" date="2016-07" db="EMBL/GenBank/DDBJ databases">
        <title>Pervasive Adenine N6-methylation of Active Genes in Fungi.</title>
        <authorList>
            <consortium name="DOE Joint Genome Institute"/>
            <person name="Mondo S.J."/>
            <person name="Dannebaum R.O."/>
            <person name="Kuo R.C."/>
            <person name="Labutti K."/>
            <person name="Haridas S."/>
            <person name="Kuo A."/>
            <person name="Salamov A."/>
            <person name="Ahrendt S.R."/>
            <person name="Lipzen A."/>
            <person name="Sullivan W."/>
            <person name="Andreopoulos W.B."/>
            <person name="Clum A."/>
            <person name="Lindquist E."/>
            <person name="Daum C."/>
            <person name="Ramamoorthy G.K."/>
            <person name="Gryganskyi A."/>
            <person name="Culley D."/>
            <person name="Magnuson J.K."/>
            <person name="James T.Y."/>
            <person name="O'Malley M.A."/>
            <person name="Stajich J.E."/>
            <person name="Spatafora J.W."/>
            <person name="Visel A."/>
            <person name="Grigoriev I.V."/>
        </authorList>
    </citation>
    <scope>NUCLEOTIDE SEQUENCE [LARGE SCALE GENOMIC DNA]</scope>
    <source>
        <strain evidence="6 7">NRRL 3301</strain>
    </source>
</reference>
<evidence type="ECO:0000313" key="7">
    <source>
        <dbReference type="Proteomes" id="UP000242146"/>
    </source>
</evidence>
<evidence type="ECO:0000256" key="4">
    <source>
        <dbReference type="ARBA" id="ARBA00037096"/>
    </source>
</evidence>
<dbReference type="PANTHER" id="PTHR44196">
    <property type="entry name" value="DEHYDROGENASE/REDUCTASE SDR FAMILY MEMBER 7B"/>
    <property type="match status" value="1"/>
</dbReference>
<dbReference type="Pfam" id="PF00106">
    <property type="entry name" value="adh_short"/>
    <property type="match status" value="1"/>
</dbReference>
<evidence type="ECO:0000256" key="1">
    <source>
        <dbReference type="ARBA" id="ARBA00006484"/>
    </source>
</evidence>
<keyword evidence="7" id="KW-1185">Reference proteome</keyword>
<evidence type="ECO:0000313" key="6">
    <source>
        <dbReference type="EMBL" id="ORX46520.1"/>
    </source>
</evidence>
<feature type="signal peptide" evidence="5">
    <location>
        <begin position="1"/>
        <end position="18"/>
    </location>
</feature>
<dbReference type="InterPro" id="IPR020904">
    <property type="entry name" value="Sc_DH/Rdtase_CS"/>
</dbReference>
<protein>
    <submittedName>
        <fullName evidence="6">NAD(P)-binding protein</fullName>
    </submittedName>
</protein>
<accession>A0A1X2G6P6</accession>
<dbReference type="Gene3D" id="3.40.50.720">
    <property type="entry name" value="NAD(P)-binding Rossmann-like Domain"/>
    <property type="match status" value="1"/>
</dbReference>
<dbReference type="OrthoDB" id="1933717at2759"/>
<evidence type="ECO:0000256" key="2">
    <source>
        <dbReference type="ARBA" id="ARBA00022857"/>
    </source>
</evidence>
<dbReference type="InterPro" id="IPR002347">
    <property type="entry name" value="SDR_fam"/>
</dbReference>
<keyword evidence="2" id="KW-0521">NADP</keyword>
<keyword evidence="3" id="KW-0560">Oxidoreductase</keyword>
<keyword evidence="5" id="KW-0732">Signal</keyword>
<gene>
    <name evidence="6" type="ORF">DM01DRAFT_1339526</name>
</gene>
<comment type="caution">
    <text evidence="6">The sequence shown here is derived from an EMBL/GenBank/DDBJ whole genome shotgun (WGS) entry which is preliminary data.</text>
</comment>
<dbReference type="AlphaFoldDB" id="A0A1X2G6P6"/>
<dbReference type="PROSITE" id="PS00061">
    <property type="entry name" value="ADH_SHORT"/>
    <property type="match status" value="1"/>
</dbReference>
<dbReference type="Proteomes" id="UP000242146">
    <property type="component" value="Unassembled WGS sequence"/>
</dbReference>
<organism evidence="6 7">
    <name type="scientific">Hesseltinella vesiculosa</name>
    <dbReference type="NCBI Taxonomy" id="101127"/>
    <lineage>
        <taxon>Eukaryota</taxon>
        <taxon>Fungi</taxon>
        <taxon>Fungi incertae sedis</taxon>
        <taxon>Mucoromycota</taxon>
        <taxon>Mucoromycotina</taxon>
        <taxon>Mucoromycetes</taxon>
        <taxon>Mucorales</taxon>
        <taxon>Cunninghamellaceae</taxon>
        <taxon>Hesseltinella</taxon>
    </lineage>
</organism>
<sequence length="305" mass="33802">MSLVLLTALLQWRRRSQPARVRAVPINKEKVLILGCSSGIGKALALQYAQRGAHLILVARRRDLLQQLEQQCREAGSTMVLSHCANVTDLDQMDQLFAVVRDKFGQLDTMIYCAGAISVQPFMDLCGIHVHHQAGAVQVTVEDRRDQVDKAVQRILDINYRAAVHATRLGLPLLLPSVQPNLMVVSSMAGKVGAPTRSLYSGSKHAVHGFFDSVRVELANANVHVGLVCPGTVDTDLRQAAVDLPPSSVVAGSVQGKLSPASVAQRIMLASDRREREVYMPSFYYWALWLSRDWLDYFAKRKYQT</sequence>
<dbReference type="GO" id="GO:0016491">
    <property type="term" value="F:oxidoreductase activity"/>
    <property type="evidence" value="ECO:0007669"/>
    <property type="project" value="UniProtKB-KW"/>
</dbReference>
<comment type="function">
    <text evidence="4">Putative oxidoreductase.</text>
</comment>
<dbReference type="EMBL" id="MCGT01000037">
    <property type="protein sequence ID" value="ORX46520.1"/>
    <property type="molecule type" value="Genomic_DNA"/>
</dbReference>
<dbReference type="PANTHER" id="PTHR44196:SF1">
    <property type="entry name" value="DEHYDROGENASE_REDUCTASE SDR FAMILY MEMBER 7B"/>
    <property type="match status" value="1"/>
</dbReference>
<name>A0A1X2G6P6_9FUNG</name>
<dbReference type="PRINTS" id="PR00081">
    <property type="entry name" value="GDHRDH"/>
</dbReference>
<dbReference type="InterPro" id="IPR036291">
    <property type="entry name" value="NAD(P)-bd_dom_sf"/>
</dbReference>